<keyword evidence="3" id="KW-0560">Oxidoreductase</keyword>
<dbReference type="GO" id="GO:0016491">
    <property type="term" value="F:oxidoreductase activity"/>
    <property type="evidence" value="ECO:0007669"/>
    <property type="project" value="UniProtKB-KW"/>
</dbReference>
<evidence type="ECO:0000313" key="6">
    <source>
        <dbReference type="Proteomes" id="UP000262379"/>
    </source>
</evidence>
<dbReference type="Gene3D" id="3.30.465.10">
    <property type="match status" value="1"/>
</dbReference>
<dbReference type="Gene3D" id="3.30.43.10">
    <property type="entry name" value="Uridine Diphospho-n-acetylenolpyruvylglucosamine Reductase, domain 2"/>
    <property type="match status" value="1"/>
</dbReference>
<dbReference type="RefSeq" id="WP_116622265.1">
    <property type="nucleotide sequence ID" value="NZ_QURN01000001.1"/>
</dbReference>
<dbReference type="Pfam" id="PF03450">
    <property type="entry name" value="CO_deh_flav_C"/>
    <property type="match status" value="1"/>
</dbReference>
<feature type="domain" description="FAD-binding PCMH-type" evidence="4">
    <location>
        <begin position="1"/>
        <end position="169"/>
    </location>
</feature>
<dbReference type="InterPro" id="IPR016166">
    <property type="entry name" value="FAD-bd_PCMH"/>
</dbReference>
<comment type="caution">
    <text evidence="5">The sequence shown here is derived from an EMBL/GenBank/DDBJ whole genome shotgun (WGS) entry which is preliminary data.</text>
</comment>
<dbReference type="InterPro" id="IPR005107">
    <property type="entry name" value="CO_DH_flav_C"/>
</dbReference>
<dbReference type="Gene3D" id="3.30.390.50">
    <property type="entry name" value="CO dehydrogenase flavoprotein, C-terminal domain"/>
    <property type="match status" value="1"/>
</dbReference>
<dbReference type="InterPro" id="IPR002346">
    <property type="entry name" value="Mopterin_DH_FAD-bd"/>
</dbReference>
<dbReference type="SUPFAM" id="SSF56176">
    <property type="entry name" value="FAD-binding/transporter-associated domain-like"/>
    <property type="match status" value="1"/>
</dbReference>
<name>A0A371XKA4_9HYPH</name>
<reference evidence="6" key="1">
    <citation type="submission" date="2018-08" db="EMBL/GenBank/DDBJ databases">
        <authorList>
            <person name="Im W.T."/>
        </authorList>
    </citation>
    <scope>NUCLEOTIDE SEQUENCE [LARGE SCALE GENOMIC DNA]</scope>
    <source>
        <strain evidence="6">LA-28</strain>
    </source>
</reference>
<keyword evidence="2" id="KW-0274">FAD</keyword>
<dbReference type="PANTHER" id="PTHR42659">
    <property type="entry name" value="XANTHINE DEHYDROGENASE SUBUNIT C-RELATED"/>
    <property type="match status" value="1"/>
</dbReference>
<evidence type="ECO:0000256" key="1">
    <source>
        <dbReference type="ARBA" id="ARBA00022630"/>
    </source>
</evidence>
<dbReference type="InterPro" id="IPR016167">
    <property type="entry name" value="FAD-bd_PCMH_sub1"/>
</dbReference>
<dbReference type="GO" id="GO:0071949">
    <property type="term" value="F:FAD binding"/>
    <property type="evidence" value="ECO:0007669"/>
    <property type="project" value="InterPro"/>
</dbReference>
<dbReference type="PANTHER" id="PTHR42659:SF2">
    <property type="entry name" value="XANTHINE DEHYDROGENASE SUBUNIT C-RELATED"/>
    <property type="match status" value="1"/>
</dbReference>
<proteinExistence type="predicted"/>
<keyword evidence="6" id="KW-1185">Reference proteome</keyword>
<dbReference type="InterPro" id="IPR051312">
    <property type="entry name" value="Diverse_Substr_Oxidored"/>
</dbReference>
<dbReference type="InterPro" id="IPR036318">
    <property type="entry name" value="FAD-bd_PCMH-like_sf"/>
</dbReference>
<dbReference type="InterPro" id="IPR016169">
    <property type="entry name" value="FAD-bd_PCMH_sub2"/>
</dbReference>
<evidence type="ECO:0000313" key="5">
    <source>
        <dbReference type="EMBL" id="RFC69643.1"/>
    </source>
</evidence>
<dbReference type="Proteomes" id="UP000262379">
    <property type="component" value="Unassembled WGS sequence"/>
</dbReference>
<organism evidence="5 6">
    <name type="scientific">Mesorhizobium denitrificans</name>
    <dbReference type="NCBI Taxonomy" id="2294114"/>
    <lineage>
        <taxon>Bacteria</taxon>
        <taxon>Pseudomonadati</taxon>
        <taxon>Pseudomonadota</taxon>
        <taxon>Alphaproteobacteria</taxon>
        <taxon>Hyphomicrobiales</taxon>
        <taxon>Phyllobacteriaceae</taxon>
        <taxon>Mesorhizobium</taxon>
    </lineage>
</organism>
<protein>
    <submittedName>
        <fullName evidence="5">Xanthine dehydrogenase family protein subunit M</fullName>
    </submittedName>
</protein>
<dbReference type="AlphaFoldDB" id="A0A371XKA4"/>
<evidence type="ECO:0000259" key="4">
    <source>
        <dbReference type="PROSITE" id="PS51387"/>
    </source>
</evidence>
<accession>A0A371XKA4</accession>
<dbReference type="InterPro" id="IPR036683">
    <property type="entry name" value="CO_DH_flav_C_dom_sf"/>
</dbReference>
<keyword evidence="1" id="KW-0285">Flavoprotein</keyword>
<dbReference type="Pfam" id="PF00941">
    <property type="entry name" value="FAD_binding_5"/>
    <property type="match status" value="1"/>
</dbReference>
<dbReference type="PROSITE" id="PS51387">
    <property type="entry name" value="FAD_PCMH"/>
    <property type="match status" value="1"/>
</dbReference>
<dbReference type="SMART" id="SM01092">
    <property type="entry name" value="CO_deh_flav_C"/>
    <property type="match status" value="1"/>
</dbReference>
<gene>
    <name evidence="5" type="ORF">DY251_00670</name>
</gene>
<dbReference type="EMBL" id="QURN01000001">
    <property type="protein sequence ID" value="RFC69643.1"/>
    <property type="molecule type" value="Genomic_DNA"/>
</dbReference>
<dbReference type="SUPFAM" id="SSF55447">
    <property type="entry name" value="CO dehydrogenase flavoprotein C-terminal domain-like"/>
    <property type="match status" value="1"/>
</dbReference>
<sequence>MTRYAKPTTVDEALALLSQADWRPLAGATDFYPAQGNRPIRENVLDLNGIAELRGISETDSHFVIGARTSWTDIQRAELPPAFDALKQAAREVGSVQIQNTGTVAGNLCNASPAADGVPPLLTLNVEVELRSMRGAQRMALGDFILGNRKTARQVDELVTAIYIPKDAARGLSAFYKLGARRYLVISIAMAAVRVVIEGGRIREAAIAVGACSAVAQRMRALEAALIGQEFSQAEAIIGAATMTELTPIDDVRGSAEYRLDAAREIVHRAFDAISRPGKLAA</sequence>
<evidence type="ECO:0000256" key="3">
    <source>
        <dbReference type="ARBA" id="ARBA00023002"/>
    </source>
</evidence>
<evidence type="ECO:0000256" key="2">
    <source>
        <dbReference type="ARBA" id="ARBA00022827"/>
    </source>
</evidence>